<evidence type="ECO:0000313" key="3">
    <source>
        <dbReference type="Proteomes" id="UP000756132"/>
    </source>
</evidence>
<reference evidence="2" key="2">
    <citation type="journal article" date="2022" name="Microb. Genom.">
        <title>A chromosome-scale genome assembly of the tomato pathogen Cladosporium fulvum reveals a compartmentalized genome architecture and the presence of a dispensable chromosome.</title>
        <authorList>
            <person name="Zaccaron A.Z."/>
            <person name="Chen L.H."/>
            <person name="Samaras A."/>
            <person name="Stergiopoulos I."/>
        </authorList>
    </citation>
    <scope>NUCLEOTIDE SEQUENCE</scope>
    <source>
        <strain evidence="2">Race5_Kim</strain>
    </source>
</reference>
<evidence type="ECO:0000313" key="2">
    <source>
        <dbReference type="EMBL" id="UJO19728.1"/>
    </source>
</evidence>
<sequence>MLPRPDLSLMQKACMMILAQGPGGHGGSQAEKLMPRYWSAIARLPYGRADLEQWCHHFRWLGMQHENTMSRDPLLESHSRTGIDSGFSTPYREQIIPAATPCTVTTDLQCEHNEHPDDHTHANQRKRPDQEPAERCDHKPRLTKIQARTQPYWMTSSKPDCATSTWLEETMLDYRPAFDYLESSLHAMKLHRMRLVITGTAQFRIAYDKARIGDLIFQLQHC</sequence>
<dbReference type="AlphaFoldDB" id="A0A9Q8PC33"/>
<evidence type="ECO:0000256" key="1">
    <source>
        <dbReference type="SAM" id="MobiDB-lite"/>
    </source>
</evidence>
<proteinExistence type="predicted"/>
<dbReference type="GeneID" id="71990557"/>
<dbReference type="EMBL" id="CP090169">
    <property type="protein sequence ID" value="UJO19728.1"/>
    <property type="molecule type" value="Genomic_DNA"/>
</dbReference>
<accession>A0A9Q8PC33</accession>
<feature type="region of interest" description="Disordered" evidence="1">
    <location>
        <begin position="110"/>
        <end position="137"/>
    </location>
</feature>
<reference evidence="2" key="1">
    <citation type="submission" date="2021-12" db="EMBL/GenBank/DDBJ databases">
        <authorList>
            <person name="Zaccaron A."/>
            <person name="Stergiopoulos I."/>
        </authorList>
    </citation>
    <scope>NUCLEOTIDE SEQUENCE</scope>
    <source>
        <strain evidence="2">Race5_Kim</strain>
    </source>
</reference>
<dbReference type="KEGG" id="ffu:CLAFUR5_10679"/>
<dbReference type="Proteomes" id="UP000756132">
    <property type="component" value="Chromosome 7"/>
</dbReference>
<keyword evidence="3" id="KW-1185">Reference proteome</keyword>
<organism evidence="2 3">
    <name type="scientific">Passalora fulva</name>
    <name type="common">Tomato leaf mold</name>
    <name type="synonym">Cladosporium fulvum</name>
    <dbReference type="NCBI Taxonomy" id="5499"/>
    <lineage>
        <taxon>Eukaryota</taxon>
        <taxon>Fungi</taxon>
        <taxon>Dikarya</taxon>
        <taxon>Ascomycota</taxon>
        <taxon>Pezizomycotina</taxon>
        <taxon>Dothideomycetes</taxon>
        <taxon>Dothideomycetidae</taxon>
        <taxon>Mycosphaerellales</taxon>
        <taxon>Mycosphaerellaceae</taxon>
        <taxon>Fulvia</taxon>
    </lineage>
</organism>
<gene>
    <name evidence="2" type="ORF">CLAFUR5_10679</name>
</gene>
<name>A0A9Q8PC33_PASFU</name>
<protein>
    <submittedName>
        <fullName evidence="2">Uncharacterized protein</fullName>
    </submittedName>
</protein>
<dbReference type="RefSeq" id="XP_047764094.1">
    <property type="nucleotide sequence ID" value="XM_047909827.1"/>
</dbReference>